<feature type="domain" description="DUF3943" evidence="2">
    <location>
        <begin position="76"/>
        <end position="180"/>
    </location>
</feature>
<proteinExistence type="predicted"/>
<name>A0A4R6IE77_9SPHI</name>
<gene>
    <name evidence="3" type="ORF">CLV32_3737</name>
</gene>
<sequence>MQRYYLFAFLLLVFSVSSRAQVAGDTLHVQKKKFGRAATELFVVQLIPWSYNKFLRGAEFAKLDIKSIGNNLNPRNWEWDDNSFKTNQFGHPYHGNLYYNSFRTNGFSFWQSVPAAFTGSFIWEVAAETNKFAPNDFINTSLGGITLGEMTYRISNKLVNNRATGVKRQLQEVAGLLINPLNGVNRILDGKWGKFRAVVDTTHKLQAFVNVGSRHFNVKTYQEELRGKQEIYLRLRLLYGDKYEETSAPFDHFSALIELGSGDSTYINNLQVAGALKTWSMQNNGNAKHLYSVTMNYDFIKNNAFEYGGQSFTFKLISDWNPEAKVRFNTEIGSGIIALGAVQDKYLFYGEGRNYDYCAGINVLAAASMTVNNLFETELNYRGSRFQTINGNPSSYILNTLSADFRAFLSQRFSLAAGVGQYTLNGFFKGFDNVAEIYPFARFSLGYKL</sequence>
<protein>
    <submittedName>
        <fullName evidence="3">Uncharacterized protein DUF3943</fullName>
    </submittedName>
</protein>
<evidence type="ECO:0000259" key="2">
    <source>
        <dbReference type="Pfam" id="PF13084"/>
    </source>
</evidence>
<dbReference type="Proteomes" id="UP000295499">
    <property type="component" value="Unassembled WGS sequence"/>
</dbReference>
<dbReference type="Pfam" id="PF13084">
    <property type="entry name" value="DUF3943"/>
    <property type="match status" value="1"/>
</dbReference>
<organism evidence="3 4">
    <name type="scientific">Pedobacter duraquae</name>
    <dbReference type="NCBI Taxonomy" id="425511"/>
    <lineage>
        <taxon>Bacteria</taxon>
        <taxon>Pseudomonadati</taxon>
        <taxon>Bacteroidota</taxon>
        <taxon>Sphingobacteriia</taxon>
        <taxon>Sphingobacteriales</taxon>
        <taxon>Sphingobacteriaceae</taxon>
        <taxon>Pedobacter</taxon>
    </lineage>
</organism>
<dbReference type="EMBL" id="SNWM01000005">
    <property type="protein sequence ID" value="TDO19981.1"/>
    <property type="molecule type" value="Genomic_DNA"/>
</dbReference>
<evidence type="ECO:0000313" key="3">
    <source>
        <dbReference type="EMBL" id="TDO19981.1"/>
    </source>
</evidence>
<accession>A0A4R6IE77</accession>
<keyword evidence="1" id="KW-0732">Signal</keyword>
<feature type="signal peptide" evidence="1">
    <location>
        <begin position="1"/>
        <end position="20"/>
    </location>
</feature>
<comment type="caution">
    <text evidence="3">The sequence shown here is derived from an EMBL/GenBank/DDBJ whole genome shotgun (WGS) entry which is preliminary data.</text>
</comment>
<keyword evidence="4" id="KW-1185">Reference proteome</keyword>
<evidence type="ECO:0000313" key="4">
    <source>
        <dbReference type="Proteomes" id="UP000295499"/>
    </source>
</evidence>
<evidence type="ECO:0000256" key="1">
    <source>
        <dbReference type="SAM" id="SignalP"/>
    </source>
</evidence>
<dbReference type="AlphaFoldDB" id="A0A4R6IE77"/>
<reference evidence="3 4" key="1">
    <citation type="submission" date="2019-03" db="EMBL/GenBank/DDBJ databases">
        <title>Genomic Encyclopedia of Archaeal and Bacterial Type Strains, Phase II (KMG-II): from individual species to whole genera.</title>
        <authorList>
            <person name="Goeker M."/>
        </authorList>
    </citation>
    <scope>NUCLEOTIDE SEQUENCE [LARGE SCALE GENOMIC DNA]</scope>
    <source>
        <strain evidence="3 4">DSM 19034</strain>
    </source>
</reference>
<dbReference type="OrthoDB" id="9808630at2"/>
<feature type="chain" id="PRO_5020636272" evidence="1">
    <location>
        <begin position="21"/>
        <end position="449"/>
    </location>
</feature>
<dbReference type="RefSeq" id="WP_133558182.1">
    <property type="nucleotide sequence ID" value="NZ_SNWM01000005.1"/>
</dbReference>
<dbReference type="InterPro" id="IPR025079">
    <property type="entry name" value="DUF3943"/>
</dbReference>